<gene>
    <name evidence="2" type="ORF">ABIE21_001216</name>
</gene>
<dbReference type="EMBL" id="JBEPSJ010000001">
    <property type="protein sequence ID" value="MET4581726.1"/>
    <property type="molecule type" value="Genomic_DNA"/>
</dbReference>
<proteinExistence type="predicted"/>
<keyword evidence="1" id="KW-0472">Membrane</keyword>
<feature type="transmembrane region" description="Helical" evidence="1">
    <location>
        <begin position="21"/>
        <end position="46"/>
    </location>
</feature>
<protein>
    <recommendedName>
        <fullName evidence="4">Integral membrane protein</fullName>
    </recommendedName>
</protein>
<evidence type="ECO:0000313" key="2">
    <source>
        <dbReference type="EMBL" id="MET4581726.1"/>
    </source>
</evidence>
<dbReference type="RefSeq" id="WP_354023890.1">
    <property type="nucleotide sequence ID" value="NZ_JBEPSJ010000001.1"/>
</dbReference>
<name>A0ABV2QL02_9MICO</name>
<organism evidence="2 3">
    <name type="scientific">Conyzicola nivalis</name>
    <dbReference type="NCBI Taxonomy" id="1477021"/>
    <lineage>
        <taxon>Bacteria</taxon>
        <taxon>Bacillati</taxon>
        <taxon>Actinomycetota</taxon>
        <taxon>Actinomycetes</taxon>
        <taxon>Micrococcales</taxon>
        <taxon>Microbacteriaceae</taxon>
        <taxon>Conyzicola</taxon>
    </lineage>
</organism>
<evidence type="ECO:0000256" key="1">
    <source>
        <dbReference type="SAM" id="Phobius"/>
    </source>
</evidence>
<feature type="transmembrane region" description="Helical" evidence="1">
    <location>
        <begin position="143"/>
        <end position="165"/>
    </location>
</feature>
<reference evidence="2 3" key="1">
    <citation type="submission" date="2024-06" db="EMBL/GenBank/DDBJ databases">
        <title>Sorghum-associated microbial communities from plants grown in Nebraska, USA.</title>
        <authorList>
            <person name="Schachtman D."/>
        </authorList>
    </citation>
    <scope>NUCLEOTIDE SEQUENCE [LARGE SCALE GENOMIC DNA]</scope>
    <source>
        <strain evidence="2 3">2857</strain>
    </source>
</reference>
<evidence type="ECO:0008006" key="4">
    <source>
        <dbReference type="Google" id="ProtNLM"/>
    </source>
</evidence>
<keyword evidence="1" id="KW-1133">Transmembrane helix</keyword>
<keyword evidence="1" id="KW-0812">Transmembrane</keyword>
<keyword evidence="3" id="KW-1185">Reference proteome</keyword>
<feature type="transmembrane region" description="Helical" evidence="1">
    <location>
        <begin position="99"/>
        <end position="123"/>
    </location>
</feature>
<evidence type="ECO:0000313" key="3">
    <source>
        <dbReference type="Proteomes" id="UP001549257"/>
    </source>
</evidence>
<feature type="transmembrane region" description="Helical" evidence="1">
    <location>
        <begin position="66"/>
        <end position="87"/>
    </location>
</feature>
<sequence length="175" mass="17677">MAQSLQERATRANARTAGAAAGIVIAVVAVQAILRAIIAVFGAIAYSTTGDGYLQNVFTPVGGLGIEFGTTVLPVAIGVFLAFWLLVPLTADLRVGGVVLRSLAAAGVGAAFTLVFTAVYSGSSLLFGGQSLASALFGTVQSALYTFVGVTPVVLLAGFLAWLWVSKAKPAASAV</sequence>
<accession>A0ABV2QL02</accession>
<comment type="caution">
    <text evidence="2">The sequence shown here is derived from an EMBL/GenBank/DDBJ whole genome shotgun (WGS) entry which is preliminary data.</text>
</comment>
<dbReference type="Proteomes" id="UP001549257">
    <property type="component" value="Unassembled WGS sequence"/>
</dbReference>